<keyword evidence="11" id="KW-0472">Membrane</keyword>
<evidence type="ECO:0000313" key="14">
    <source>
        <dbReference type="EMBL" id="SMC55954.1"/>
    </source>
</evidence>
<dbReference type="PANTHER" id="PTHR43289">
    <property type="entry name" value="MITOGEN-ACTIVATED PROTEIN KINASE KINASE KINASE 20-RELATED"/>
    <property type="match status" value="1"/>
</dbReference>
<dbReference type="SUPFAM" id="SSF56112">
    <property type="entry name" value="Protein kinase-like (PK-like)"/>
    <property type="match status" value="1"/>
</dbReference>
<keyword evidence="5 14" id="KW-0418">Kinase</keyword>
<dbReference type="Pfam" id="PF00069">
    <property type="entry name" value="Pkinase"/>
    <property type="match status" value="1"/>
</dbReference>
<dbReference type="InterPro" id="IPR008271">
    <property type="entry name" value="Ser/Thr_kinase_AS"/>
</dbReference>
<dbReference type="OrthoDB" id="9788659at2"/>
<evidence type="ECO:0000259" key="13">
    <source>
        <dbReference type="PROSITE" id="PS51178"/>
    </source>
</evidence>
<dbReference type="GO" id="GO:0004674">
    <property type="term" value="F:protein serine/threonine kinase activity"/>
    <property type="evidence" value="ECO:0007669"/>
    <property type="project" value="UniProtKB-KW"/>
</dbReference>
<keyword evidence="3" id="KW-0808">Transferase</keyword>
<sequence>MLNRTLDDRYTILERIGGGGMADVYRAHDKLLDRSVAVKVLRSQFTDDEEFVSRFRREAQAAARLSHPNIVNIYDVGLDDQAYYIIMEYISGETLKDKIEREAPLPVETAVRISIEIAEALEHAHQNNLVHCDIKPHNILVTRSGRIKVTDFGIARAVTSSTMTNSGTIIGSVHYFSPEQAKGTAVGAKSDIYSLGVVLYEMLTGHVPFTGESPISIALKHLQEEPKPPRELNPDIPPLIEAIVVKAMAKEPVARFNDIGEMIADFRLTQHYLRDDRTRRLSRNDFPTQVLAPVTPSPDQGKLNTPLQSHTTAAKPDGTKLTKSSWLWGILLFLLIGSALAAFLGFGKFWSLNEVIVPDVIGKQVDTARNILINNNLRVSVSDAFSDKVPAGYVISQQPDPGTTVKEQRTVTVIVSKGGEVTVVPDLRGLNRRDAELQIKNAGLKLGRVDEQFAQDTPQDMVISQNPRPPAQIAKGTAIDIVISKGAGPKKLSLPDFQGSLLSTVATQLESLKLKQGKVTETPNDKYPPGTIVSQNPPPATEVAEGTAIDFSVAKGVPGAVKRAVVQVTVPDGPARQPLQIVITDTNGRRVVYEGTHKPGERVEKTVEGIGQVRVQVYINEKLLQEQTI</sequence>
<evidence type="ECO:0000256" key="3">
    <source>
        <dbReference type="ARBA" id="ARBA00022679"/>
    </source>
</evidence>
<dbReference type="CDD" id="cd06577">
    <property type="entry name" value="PASTA_pknB"/>
    <property type="match status" value="3"/>
</dbReference>
<evidence type="ECO:0000256" key="6">
    <source>
        <dbReference type="ARBA" id="ARBA00022840"/>
    </source>
</evidence>
<evidence type="ECO:0000256" key="2">
    <source>
        <dbReference type="ARBA" id="ARBA00022527"/>
    </source>
</evidence>
<evidence type="ECO:0000256" key="11">
    <source>
        <dbReference type="SAM" id="Phobius"/>
    </source>
</evidence>
<feature type="transmembrane region" description="Helical" evidence="11">
    <location>
        <begin position="326"/>
        <end position="346"/>
    </location>
</feature>
<proteinExistence type="predicted"/>
<keyword evidence="11" id="KW-1133">Transmembrane helix</keyword>
<evidence type="ECO:0000256" key="10">
    <source>
        <dbReference type="SAM" id="MobiDB-lite"/>
    </source>
</evidence>
<dbReference type="InterPro" id="IPR005543">
    <property type="entry name" value="PASTA_dom"/>
</dbReference>
<dbReference type="GO" id="GO:0005524">
    <property type="term" value="F:ATP binding"/>
    <property type="evidence" value="ECO:0007669"/>
    <property type="project" value="UniProtKB-UniRule"/>
</dbReference>
<protein>
    <recommendedName>
        <fullName evidence="1">non-specific serine/threonine protein kinase</fullName>
        <ecNumber evidence="1">2.7.11.1</ecNumber>
    </recommendedName>
</protein>
<dbReference type="AlphaFoldDB" id="A0A1W2A5K8"/>
<dbReference type="InterPro" id="IPR017441">
    <property type="entry name" value="Protein_kinase_ATP_BS"/>
</dbReference>
<gene>
    <name evidence="14" type="ORF">SAMN04488500_10562</name>
</gene>
<evidence type="ECO:0000256" key="9">
    <source>
        <dbReference type="PROSITE-ProRule" id="PRU10141"/>
    </source>
</evidence>
<dbReference type="PANTHER" id="PTHR43289:SF34">
    <property type="entry name" value="SERINE_THREONINE-PROTEIN KINASE YBDM-RELATED"/>
    <property type="match status" value="1"/>
</dbReference>
<dbReference type="FunFam" id="3.30.200.20:FF:000035">
    <property type="entry name" value="Serine/threonine protein kinase Stk1"/>
    <property type="match status" value="1"/>
</dbReference>
<keyword evidence="2 14" id="KW-0723">Serine/threonine-protein kinase</keyword>
<feature type="region of interest" description="Disordered" evidence="10">
    <location>
        <begin position="289"/>
        <end position="316"/>
    </location>
</feature>
<dbReference type="PROSITE" id="PS50011">
    <property type="entry name" value="PROTEIN_KINASE_DOM"/>
    <property type="match status" value="1"/>
</dbReference>
<feature type="compositionally biased region" description="Polar residues" evidence="10">
    <location>
        <begin position="302"/>
        <end position="312"/>
    </location>
</feature>
<evidence type="ECO:0000256" key="8">
    <source>
        <dbReference type="ARBA" id="ARBA00048679"/>
    </source>
</evidence>
<comment type="catalytic activity">
    <reaction evidence="7">
        <text>L-threonyl-[protein] + ATP = O-phospho-L-threonyl-[protein] + ADP + H(+)</text>
        <dbReference type="Rhea" id="RHEA:46608"/>
        <dbReference type="Rhea" id="RHEA-COMP:11060"/>
        <dbReference type="Rhea" id="RHEA-COMP:11605"/>
        <dbReference type="ChEBI" id="CHEBI:15378"/>
        <dbReference type="ChEBI" id="CHEBI:30013"/>
        <dbReference type="ChEBI" id="CHEBI:30616"/>
        <dbReference type="ChEBI" id="CHEBI:61977"/>
        <dbReference type="ChEBI" id="CHEBI:456216"/>
        <dbReference type="EC" id="2.7.11.1"/>
    </reaction>
</comment>
<keyword evidence="11" id="KW-0812">Transmembrane</keyword>
<comment type="catalytic activity">
    <reaction evidence="8">
        <text>L-seryl-[protein] + ATP = O-phospho-L-seryl-[protein] + ADP + H(+)</text>
        <dbReference type="Rhea" id="RHEA:17989"/>
        <dbReference type="Rhea" id="RHEA-COMP:9863"/>
        <dbReference type="Rhea" id="RHEA-COMP:11604"/>
        <dbReference type="ChEBI" id="CHEBI:15378"/>
        <dbReference type="ChEBI" id="CHEBI:29999"/>
        <dbReference type="ChEBI" id="CHEBI:30616"/>
        <dbReference type="ChEBI" id="CHEBI:83421"/>
        <dbReference type="ChEBI" id="CHEBI:456216"/>
        <dbReference type="EC" id="2.7.11.1"/>
    </reaction>
</comment>
<evidence type="ECO:0000256" key="4">
    <source>
        <dbReference type="ARBA" id="ARBA00022741"/>
    </source>
</evidence>
<evidence type="ECO:0000256" key="1">
    <source>
        <dbReference type="ARBA" id="ARBA00012513"/>
    </source>
</evidence>
<dbReference type="InterPro" id="IPR000719">
    <property type="entry name" value="Prot_kinase_dom"/>
</dbReference>
<evidence type="ECO:0000256" key="5">
    <source>
        <dbReference type="ARBA" id="ARBA00022777"/>
    </source>
</evidence>
<dbReference type="Gene3D" id="3.30.10.20">
    <property type="match status" value="3"/>
</dbReference>
<dbReference type="InterPro" id="IPR011009">
    <property type="entry name" value="Kinase-like_dom_sf"/>
</dbReference>
<evidence type="ECO:0000259" key="12">
    <source>
        <dbReference type="PROSITE" id="PS50011"/>
    </source>
</evidence>
<dbReference type="FunFam" id="1.10.510.10:FF:000021">
    <property type="entry name" value="Serine/threonine protein kinase"/>
    <property type="match status" value="1"/>
</dbReference>
<reference evidence="14 15" key="1">
    <citation type="submission" date="2017-04" db="EMBL/GenBank/DDBJ databases">
        <authorList>
            <person name="Afonso C.L."/>
            <person name="Miller P.J."/>
            <person name="Scott M.A."/>
            <person name="Spackman E."/>
            <person name="Goraichik I."/>
            <person name="Dimitrov K.M."/>
            <person name="Suarez D.L."/>
            <person name="Swayne D.E."/>
        </authorList>
    </citation>
    <scope>NUCLEOTIDE SEQUENCE [LARGE SCALE GENOMIC DNA]</scope>
    <source>
        <strain evidence="14 15">DSM 5090</strain>
    </source>
</reference>
<feature type="binding site" evidence="9">
    <location>
        <position position="39"/>
    </location>
    <ligand>
        <name>ATP</name>
        <dbReference type="ChEBI" id="CHEBI:30616"/>
    </ligand>
</feature>
<name>A0A1W2A5K8_9FIRM</name>
<feature type="domain" description="PASTA" evidence="13">
    <location>
        <begin position="351"/>
        <end position="417"/>
    </location>
</feature>
<dbReference type="Gene3D" id="3.30.200.20">
    <property type="entry name" value="Phosphorylase Kinase, domain 1"/>
    <property type="match status" value="1"/>
</dbReference>
<dbReference type="EC" id="2.7.11.1" evidence="1"/>
<dbReference type="RefSeq" id="WP_084575001.1">
    <property type="nucleotide sequence ID" value="NZ_CP155572.1"/>
</dbReference>
<feature type="domain" description="PASTA" evidence="13">
    <location>
        <begin position="418"/>
        <end position="485"/>
    </location>
</feature>
<keyword evidence="4 9" id="KW-0547">Nucleotide-binding</keyword>
<dbReference type="Proteomes" id="UP000192738">
    <property type="component" value="Unassembled WGS sequence"/>
</dbReference>
<dbReference type="EMBL" id="FWXI01000005">
    <property type="protein sequence ID" value="SMC55954.1"/>
    <property type="molecule type" value="Genomic_DNA"/>
</dbReference>
<feature type="domain" description="Protein kinase" evidence="12">
    <location>
        <begin position="10"/>
        <end position="273"/>
    </location>
</feature>
<dbReference type="Pfam" id="PF03793">
    <property type="entry name" value="PASTA"/>
    <property type="match status" value="3"/>
</dbReference>
<evidence type="ECO:0000313" key="15">
    <source>
        <dbReference type="Proteomes" id="UP000192738"/>
    </source>
</evidence>
<accession>A0A1W2A5K8</accession>
<dbReference type="PROSITE" id="PS51178">
    <property type="entry name" value="PASTA"/>
    <property type="match status" value="3"/>
</dbReference>
<dbReference type="SMART" id="SM00220">
    <property type="entry name" value="S_TKc"/>
    <property type="match status" value="1"/>
</dbReference>
<keyword evidence="15" id="KW-1185">Reference proteome</keyword>
<dbReference type="PROSITE" id="PS00107">
    <property type="entry name" value="PROTEIN_KINASE_ATP"/>
    <property type="match status" value="1"/>
</dbReference>
<dbReference type="NCBIfam" id="NF033483">
    <property type="entry name" value="PknB_PASTA_kin"/>
    <property type="match status" value="1"/>
</dbReference>
<organism evidence="14 15">
    <name type="scientific">Sporomusa malonica</name>
    <dbReference type="NCBI Taxonomy" id="112901"/>
    <lineage>
        <taxon>Bacteria</taxon>
        <taxon>Bacillati</taxon>
        <taxon>Bacillota</taxon>
        <taxon>Negativicutes</taxon>
        <taxon>Selenomonadales</taxon>
        <taxon>Sporomusaceae</taxon>
        <taxon>Sporomusa</taxon>
    </lineage>
</organism>
<dbReference type="STRING" id="112901.SAMN04488500_10562"/>
<evidence type="ECO:0000256" key="7">
    <source>
        <dbReference type="ARBA" id="ARBA00047899"/>
    </source>
</evidence>
<dbReference type="CDD" id="cd14014">
    <property type="entry name" value="STKc_PknB_like"/>
    <property type="match status" value="1"/>
</dbReference>
<dbReference type="Gene3D" id="1.10.510.10">
    <property type="entry name" value="Transferase(Phosphotransferase) domain 1"/>
    <property type="match status" value="1"/>
</dbReference>
<feature type="domain" description="PASTA" evidence="13">
    <location>
        <begin position="488"/>
        <end position="555"/>
    </location>
</feature>
<dbReference type="PROSITE" id="PS00108">
    <property type="entry name" value="PROTEIN_KINASE_ST"/>
    <property type="match status" value="1"/>
</dbReference>
<dbReference type="SUPFAM" id="SSF54184">
    <property type="entry name" value="Penicillin-binding protein 2x (pbp-2x), c-terminal domain"/>
    <property type="match status" value="1"/>
</dbReference>
<keyword evidence="6 9" id="KW-0067">ATP-binding</keyword>
<dbReference type="SMART" id="SM00740">
    <property type="entry name" value="PASTA"/>
    <property type="match status" value="3"/>
</dbReference>